<protein>
    <submittedName>
        <fullName evidence="8">DNA-binding response regulator</fullName>
    </submittedName>
</protein>
<reference evidence="8" key="1">
    <citation type="journal article" date="2014" name="Int. J. Syst. Evol. Microbiol.">
        <title>Complete genome sequence of Corynebacterium casei LMG S-19264T (=DSM 44701T), isolated from a smear-ripened cheese.</title>
        <authorList>
            <consortium name="US DOE Joint Genome Institute (JGI-PGF)"/>
            <person name="Walter F."/>
            <person name="Albersmeier A."/>
            <person name="Kalinowski J."/>
            <person name="Ruckert C."/>
        </authorList>
    </citation>
    <scope>NUCLEOTIDE SEQUENCE</scope>
    <source>
        <strain evidence="8">JCM 4059</strain>
    </source>
</reference>
<sequence length="226" mass="24736">MRVLIAEDSTLLRMGMVRLLADEGIEVVAELGEVTDIVRVVRETAPDVAIMDVRMPPTFTDEGIRAARAIQDSCPGTAVLVLSQYVEYAYARELVDNARGGAGYLLKQRVGELEDFLSALGRVARGETFLDSEIYRQFMGGPREKYAAGLLTSRERQVLELVATGLTNCGIKNRLNISERAVEKHVTSILSKLRIPSSGEDHRRVLAVLDYVRGTGRDTVAGAAAE</sequence>
<feature type="domain" description="HTH luxR-type" evidence="6">
    <location>
        <begin position="144"/>
        <end position="209"/>
    </location>
</feature>
<dbReference type="PROSITE" id="PS50110">
    <property type="entry name" value="RESPONSE_REGULATORY"/>
    <property type="match status" value="1"/>
</dbReference>
<dbReference type="GO" id="GO:0003677">
    <property type="term" value="F:DNA binding"/>
    <property type="evidence" value="ECO:0007669"/>
    <property type="project" value="UniProtKB-KW"/>
</dbReference>
<dbReference type="PROSITE" id="PS50043">
    <property type="entry name" value="HTH_LUXR_2"/>
    <property type="match status" value="1"/>
</dbReference>
<evidence type="ECO:0000256" key="1">
    <source>
        <dbReference type="ARBA" id="ARBA00022553"/>
    </source>
</evidence>
<reference evidence="8" key="2">
    <citation type="submission" date="2020-09" db="EMBL/GenBank/DDBJ databases">
        <authorList>
            <person name="Sun Q."/>
            <person name="Ohkuma M."/>
        </authorList>
    </citation>
    <scope>NUCLEOTIDE SEQUENCE</scope>
    <source>
        <strain evidence="8">JCM 4059</strain>
    </source>
</reference>
<dbReference type="PANTHER" id="PTHR43214:SF24">
    <property type="entry name" value="TRANSCRIPTIONAL REGULATORY PROTEIN NARL-RELATED"/>
    <property type="match status" value="1"/>
</dbReference>
<dbReference type="InterPro" id="IPR011006">
    <property type="entry name" value="CheY-like_superfamily"/>
</dbReference>
<keyword evidence="9" id="KW-1185">Reference proteome</keyword>
<evidence type="ECO:0000313" key="8">
    <source>
        <dbReference type="EMBL" id="GHF24684.1"/>
    </source>
</evidence>
<feature type="modified residue" description="4-aspartylphosphate" evidence="5">
    <location>
        <position position="52"/>
    </location>
</feature>
<keyword evidence="4" id="KW-0804">Transcription</keyword>
<dbReference type="PANTHER" id="PTHR43214">
    <property type="entry name" value="TWO-COMPONENT RESPONSE REGULATOR"/>
    <property type="match status" value="1"/>
</dbReference>
<dbReference type="SMART" id="SM00421">
    <property type="entry name" value="HTH_LUXR"/>
    <property type="match status" value="1"/>
</dbReference>
<evidence type="ECO:0000259" key="7">
    <source>
        <dbReference type="PROSITE" id="PS50110"/>
    </source>
</evidence>
<dbReference type="InterPro" id="IPR001789">
    <property type="entry name" value="Sig_transdc_resp-reg_receiver"/>
</dbReference>
<dbReference type="Gene3D" id="3.40.50.2300">
    <property type="match status" value="1"/>
</dbReference>
<accession>A0A919AV50</accession>
<dbReference type="CDD" id="cd06170">
    <property type="entry name" value="LuxR_C_like"/>
    <property type="match status" value="1"/>
</dbReference>
<evidence type="ECO:0000256" key="3">
    <source>
        <dbReference type="ARBA" id="ARBA00023125"/>
    </source>
</evidence>
<dbReference type="InterPro" id="IPR058245">
    <property type="entry name" value="NreC/VraR/RcsB-like_REC"/>
</dbReference>
<dbReference type="GO" id="GO:0006355">
    <property type="term" value="P:regulation of DNA-templated transcription"/>
    <property type="evidence" value="ECO:0007669"/>
    <property type="project" value="InterPro"/>
</dbReference>
<dbReference type="Pfam" id="PF00196">
    <property type="entry name" value="GerE"/>
    <property type="match status" value="1"/>
</dbReference>
<evidence type="ECO:0000256" key="2">
    <source>
        <dbReference type="ARBA" id="ARBA00023015"/>
    </source>
</evidence>
<evidence type="ECO:0000313" key="9">
    <source>
        <dbReference type="Proteomes" id="UP000638313"/>
    </source>
</evidence>
<dbReference type="PRINTS" id="PR00038">
    <property type="entry name" value="HTHLUXR"/>
</dbReference>
<dbReference type="CDD" id="cd17535">
    <property type="entry name" value="REC_NarL-like"/>
    <property type="match status" value="1"/>
</dbReference>
<comment type="caution">
    <text evidence="8">The sequence shown here is derived from an EMBL/GenBank/DDBJ whole genome shotgun (WGS) entry which is preliminary data.</text>
</comment>
<keyword evidence="1 5" id="KW-0597">Phosphoprotein</keyword>
<dbReference type="AlphaFoldDB" id="A0A919AV50"/>
<gene>
    <name evidence="8" type="ORF">GCM10010218_01570</name>
</gene>
<evidence type="ECO:0000256" key="4">
    <source>
        <dbReference type="ARBA" id="ARBA00023163"/>
    </source>
</evidence>
<feature type="domain" description="Response regulatory" evidence="7">
    <location>
        <begin position="2"/>
        <end position="122"/>
    </location>
</feature>
<dbReference type="EMBL" id="BNBD01000001">
    <property type="protein sequence ID" value="GHF24684.1"/>
    <property type="molecule type" value="Genomic_DNA"/>
</dbReference>
<dbReference type="InterPro" id="IPR016032">
    <property type="entry name" value="Sig_transdc_resp-reg_C-effctor"/>
</dbReference>
<evidence type="ECO:0000256" key="5">
    <source>
        <dbReference type="PROSITE-ProRule" id="PRU00169"/>
    </source>
</evidence>
<organism evidence="8 9">
    <name type="scientific">Streptomyces mashuensis</name>
    <dbReference type="NCBI Taxonomy" id="33904"/>
    <lineage>
        <taxon>Bacteria</taxon>
        <taxon>Bacillati</taxon>
        <taxon>Actinomycetota</taxon>
        <taxon>Actinomycetes</taxon>
        <taxon>Kitasatosporales</taxon>
        <taxon>Streptomycetaceae</taxon>
        <taxon>Streptomyces</taxon>
    </lineage>
</organism>
<dbReference type="InterPro" id="IPR000792">
    <property type="entry name" value="Tscrpt_reg_LuxR_C"/>
</dbReference>
<keyword evidence="2" id="KW-0805">Transcription regulation</keyword>
<dbReference type="SUPFAM" id="SSF52172">
    <property type="entry name" value="CheY-like"/>
    <property type="match status" value="1"/>
</dbReference>
<dbReference type="Pfam" id="PF00072">
    <property type="entry name" value="Response_reg"/>
    <property type="match status" value="1"/>
</dbReference>
<dbReference type="GO" id="GO:0000160">
    <property type="term" value="P:phosphorelay signal transduction system"/>
    <property type="evidence" value="ECO:0007669"/>
    <property type="project" value="InterPro"/>
</dbReference>
<dbReference type="SMART" id="SM00448">
    <property type="entry name" value="REC"/>
    <property type="match status" value="1"/>
</dbReference>
<proteinExistence type="predicted"/>
<dbReference type="InterPro" id="IPR039420">
    <property type="entry name" value="WalR-like"/>
</dbReference>
<dbReference type="RefSeq" id="WP_190127368.1">
    <property type="nucleotide sequence ID" value="NZ_BNBD01000001.1"/>
</dbReference>
<dbReference type="SUPFAM" id="SSF46894">
    <property type="entry name" value="C-terminal effector domain of the bipartite response regulators"/>
    <property type="match status" value="1"/>
</dbReference>
<keyword evidence="3 8" id="KW-0238">DNA-binding</keyword>
<name>A0A919AV50_9ACTN</name>
<evidence type="ECO:0000259" key="6">
    <source>
        <dbReference type="PROSITE" id="PS50043"/>
    </source>
</evidence>
<dbReference type="Proteomes" id="UP000638313">
    <property type="component" value="Unassembled WGS sequence"/>
</dbReference>